<organism evidence="1 2">
    <name type="scientific">Flavobacterium rakeshii</name>
    <dbReference type="NCBI Taxonomy" id="1038845"/>
    <lineage>
        <taxon>Bacteria</taxon>
        <taxon>Pseudomonadati</taxon>
        <taxon>Bacteroidota</taxon>
        <taxon>Flavobacteriia</taxon>
        <taxon>Flavobacteriales</taxon>
        <taxon>Flavobacteriaceae</taxon>
        <taxon>Flavobacterium</taxon>
    </lineage>
</organism>
<protein>
    <submittedName>
        <fullName evidence="1">Uncharacterized protein</fullName>
    </submittedName>
</protein>
<evidence type="ECO:0000313" key="1">
    <source>
        <dbReference type="EMBL" id="MUV03315.1"/>
    </source>
</evidence>
<gene>
    <name evidence="1" type="ORF">GN157_06290</name>
</gene>
<sequence length="81" mass="9477">MKLKSSQLIKLNVRYAVHENELYFDVLEIKDLFPEKKFPPDKIKSLPIGGVFVNTIRAEDIEDMTDFDKTMVQFMKAKPDK</sequence>
<evidence type="ECO:0000313" key="2">
    <source>
        <dbReference type="Proteomes" id="UP000433945"/>
    </source>
</evidence>
<reference evidence="1 2" key="1">
    <citation type="submission" date="2019-12" db="EMBL/GenBank/DDBJ databases">
        <authorList>
            <person name="Sun J.-Q."/>
        </authorList>
    </citation>
    <scope>NUCLEOTIDE SEQUENCE [LARGE SCALE GENOMIC DNA]</scope>
    <source>
        <strain evidence="1 2">JCM 17928</strain>
    </source>
</reference>
<name>A0A6N8HCN2_9FLAO</name>
<proteinExistence type="predicted"/>
<accession>A0A6N8HCN2</accession>
<comment type="caution">
    <text evidence="1">The sequence shown here is derived from an EMBL/GenBank/DDBJ whole genome shotgun (WGS) entry which is preliminary data.</text>
</comment>
<dbReference type="AlphaFoldDB" id="A0A6N8HCN2"/>
<keyword evidence="2" id="KW-1185">Reference proteome</keyword>
<dbReference type="RefSeq" id="WP_157482245.1">
    <property type="nucleotide sequence ID" value="NZ_WOWP01000017.1"/>
</dbReference>
<dbReference type="EMBL" id="WOWP01000017">
    <property type="protein sequence ID" value="MUV03315.1"/>
    <property type="molecule type" value="Genomic_DNA"/>
</dbReference>
<dbReference type="OrthoDB" id="1369622at2"/>
<dbReference type="Proteomes" id="UP000433945">
    <property type="component" value="Unassembled WGS sequence"/>
</dbReference>